<protein>
    <submittedName>
        <fullName evidence="1">Uncharacterized protein</fullName>
    </submittedName>
</protein>
<accession>B2IHU2</accession>
<dbReference type="Proteomes" id="UP000001695">
    <property type="component" value="Chromosome"/>
</dbReference>
<organism evidence="1 2">
    <name type="scientific">Beijerinckia indica subsp. indica (strain ATCC 9039 / DSM 1715 / NCIMB 8712)</name>
    <dbReference type="NCBI Taxonomy" id="395963"/>
    <lineage>
        <taxon>Bacteria</taxon>
        <taxon>Pseudomonadati</taxon>
        <taxon>Pseudomonadota</taxon>
        <taxon>Alphaproteobacteria</taxon>
        <taxon>Hyphomicrobiales</taxon>
        <taxon>Beijerinckiaceae</taxon>
        <taxon>Beijerinckia</taxon>
    </lineage>
</organism>
<dbReference type="KEGG" id="bid:Bind_2374"/>
<dbReference type="EMBL" id="CP001016">
    <property type="protein sequence ID" value="ACB95985.1"/>
    <property type="molecule type" value="Genomic_DNA"/>
</dbReference>
<keyword evidence="2" id="KW-1185">Reference proteome</keyword>
<reference evidence="2" key="1">
    <citation type="submission" date="2008-03" db="EMBL/GenBank/DDBJ databases">
        <title>Complete sequence of chromosome of Beijerinckia indica subsp. indica ATCC 9039.</title>
        <authorList>
            <consortium name="US DOE Joint Genome Institute"/>
            <person name="Copeland A."/>
            <person name="Lucas S."/>
            <person name="Lapidus A."/>
            <person name="Glavina del Rio T."/>
            <person name="Dalin E."/>
            <person name="Tice H."/>
            <person name="Bruce D."/>
            <person name="Goodwin L."/>
            <person name="Pitluck S."/>
            <person name="LaButti K."/>
            <person name="Schmutz J."/>
            <person name="Larimer F."/>
            <person name="Land M."/>
            <person name="Hauser L."/>
            <person name="Kyrpides N."/>
            <person name="Mikhailova N."/>
            <person name="Dunfield P.F."/>
            <person name="Dedysh S.N."/>
            <person name="Liesack W."/>
            <person name="Saw J.H."/>
            <person name="Alam M."/>
            <person name="Chen Y."/>
            <person name="Murrell J.C."/>
            <person name="Richardson P."/>
        </authorList>
    </citation>
    <scope>NUCLEOTIDE SEQUENCE [LARGE SCALE GENOMIC DNA]</scope>
    <source>
        <strain evidence="2">ATCC 9039 / DSM 1715 / NCIMB 8712</strain>
    </source>
</reference>
<dbReference type="HOGENOM" id="CLU_2598943_0_0_5"/>
<reference evidence="1 2" key="2">
    <citation type="journal article" date="2010" name="J. Bacteriol.">
        <title>Complete genome sequence of Beijerinckia indica subsp. indica.</title>
        <authorList>
            <person name="Tamas I."/>
            <person name="Dedysh S.N."/>
            <person name="Liesack W."/>
            <person name="Stott M.B."/>
            <person name="Alam M."/>
            <person name="Murrell J.C."/>
            <person name="Dunfield P.F."/>
        </authorList>
    </citation>
    <scope>NUCLEOTIDE SEQUENCE [LARGE SCALE GENOMIC DNA]</scope>
    <source>
        <strain evidence="2">ATCC 9039 / DSM 1715 / NCIMB 8712</strain>
    </source>
</reference>
<evidence type="ECO:0000313" key="1">
    <source>
        <dbReference type="EMBL" id="ACB95985.1"/>
    </source>
</evidence>
<sequence length="79" mass="8650">MGAASLHETQGPPSLLLEKAAFLTFTLEAVGSVYAMDMPPDRAAVKRKRLLSSQVLGQSTSDRISRSRNTALMNIYLIR</sequence>
<name>B2IHU2_BEII9</name>
<proteinExistence type="predicted"/>
<evidence type="ECO:0000313" key="2">
    <source>
        <dbReference type="Proteomes" id="UP000001695"/>
    </source>
</evidence>
<gene>
    <name evidence="1" type="ordered locus">Bind_2374</name>
</gene>
<dbReference type="AlphaFoldDB" id="B2IHU2"/>